<dbReference type="NCBIfam" id="TIGR04092">
    <property type="entry name" value="LTA_DltD"/>
    <property type="match status" value="1"/>
</dbReference>
<sequence>MKLKPFIPIIVSLLLFGVFLVIPASWFTGLVNSKTVATQRIALTDQVLKGTLIQDKMYQSNAYYPIYGSSELEKDDPFNPALLLDGRKGVSKQPFLIGTGGSTDLVNAVELGSQYGNLKGKKMAFIVSPQWFTKHGLTHDNFKARISKAQLNQLFNQKQLSPELKQRYAKRLLQFKDVENRPYLEKVAAGHIQKDQQYLSHFQDSQLKKIEAIKSVYPLRTSPVSHIDPVTQKNDSWQNMMSQAESYGEAHTKTNQFGIRDEYWNLIKQKKRKINRNYEFRQNSPEFDDLKLLVDTLREGGADVEYIILPSNGKWYDHIGIHKERRQKIYNKIDKTIVDNGGHTYNMTDKDYEPYVVSDAVHIGWKGWVYITERIDKHMNEKK</sequence>
<dbReference type="AlphaFoldDB" id="A0A1D4J2E8"/>
<dbReference type="PANTHER" id="PTHR40039:SF1">
    <property type="entry name" value="PROTEIN DLTD"/>
    <property type="match status" value="1"/>
</dbReference>
<dbReference type="PANTHER" id="PTHR40039">
    <property type="entry name" value="PROTEIN DLTD"/>
    <property type="match status" value="1"/>
</dbReference>
<reference evidence="2 4" key="1">
    <citation type="submission" date="2016-09" db="EMBL/GenBank/DDBJ databases">
        <authorList>
            <consortium name="Pathogen Informatics"/>
            <person name="Sun Q."/>
            <person name="Inoue M."/>
        </authorList>
    </citation>
    <scope>NUCLEOTIDE SEQUENCE [LARGE SCALE GENOMIC DNA]</scope>
    <source>
        <strain evidence="2 4">82C</strain>
    </source>
</reference>
<evidence type="ECO:0000256" key="1">
    <source>
        <dbReference type="PIRNR" id="PIRNR021438"/>
    </source>
</evidence>
<dbReference type="EMBL" id="FMPG01000004">
    <property type="protein sequence ID" value="SCS87480.1"/>
    <property type="molecule type" value="Genomic_DNA"/>
</dbReference>
<keyword evidence="1" id="KW-0472">Membrane</keyword>
<keyword evidence="4" id="KW-1185">Reference proteome</keyword>
<protein>
    <recommendedName>
        <fullName evidence="1">Protein DltD</fullName>
    </recommendedName>
</protein>
<evidence type="ECO:0000313" key="4">
    <source>
        <dbReference type="Proteomes" id="UP000095412"/>
    </source>
</evidence>
<dbReference type="Proteomes" id="UP000095768">
    <property type="component" value="Unassembled WGS sequence"/>
</dbReference>
<proteinExistence type="inferred from homology"/>
<comment type="pathway">
    <text evidence="1">Cell wall biogenesis; lipoteichoic acid biosynthesis.</text>
</comment>
<evidence type="ECO:0000313" key="5">
    <source>
        <dbReference type="Proteomes" id="UP000095768"/>
    </source>
</evidence>
<gene>
    <name evidence="3" type="primary">dltD</name>
    <name evidence="3" type="ORF">SAMEA2297795_01280</name>
    <name evidence="2" type="ORF">SAMEA2297796_00739</name>
</gene>
<dbReference type="InterPro" id="IPR006998">
    <property type="entry name" value="DltD"/>
</dbReference>
<dbReference type="RefSeq" id="WP_069994971.1">
    <property type="nucleotide sequence ID" value="NZ_FMPG01000004.1"/>
</dbReference>
<keyword evidence="1" id="KW-1003">Cell membrane</keyword>
<dbReference type="GO" id="GO:0005886">
    <property type="term" value="C:plasma membrane"/>
    <property type="evidence" value="ECO:0007669"/>
    <property type="project" value="UniProtKB-UniRule"/>
</dbReference>
<evidence type="ECO:0000313" key="2">
    <source>
        <dbReference type="EMBL" id="SCS55786.1"/>
    </source>
</evidence>
<dbReference type="Proteomes" id="UP000095412">
    <property type="component" value="Unassembled WGS sequence"/>
</dbReference>
<dbReference type="PIRSF" id="PIRSF021438">
    <property type="entry name" value="DltD"/>
    <property type="match status" value="1"/>
</dbReference>
<dbReference type="OrthoDB" id="1700484at2"/>
<accession>A0A1D4J2E8</accession>
<dbReference type="InterPro" id="IPR023896">
    <property type="entry name" value="LTA_DltD"/>
</dbReference>
<organism evidence="3 5">
    <name type="scientific">Staphylococcus caeli</name>
    <dbReference type="NCBI Taxonomy" id="2201815"/>
    <lineage>
        <taxon>Bacteria</taxon>
        <taxon>Bacillati</taxon>
        <taxon>Bacillota</taxon>
        <taxon>Bacilli</taxon>
        <taxon>Bacillales</taxon>
        <taxon>Staphylococcaceae</taxon>
        <taxon>Staphylococcus</taxon>
    </lineage>
</organism>
<name>A0A1D4J2E8_9STAP</name>
<dbReference type="GO" id="GO:0070395">
    <property type="term" value="P:lipoteichoic acid biosynthetic process"/>
    <property type="evidence" value="ECO:0007669"/>
    <property type="project" value="UniProtKB-UniRule"/>
</dbReference>
<reference evidence="3 5" key="2">
    <citation type="submission" date="2016-09" db="EMBL/GenBank/DDBJ databases">
        <authorList>
            <consortium name="Pathogen Informatics"/>
        </authorList>
    </citation>
    <scope>NUCLEOTIDE SEQUENCE [LARGE SCALE GENOMIC DNA]</scope>
    <source>
        <strain evidence="3 5">82B</strain>
    </source>
</reference>
<comment type="similarity">
    <text evidence="1">Belongs to the DltD family.</text>
</comment>
<dbReference type="Pfam" id="PF04914">
    <property type="entry name" value="DltD"/>
    <property type="match status" value="1"/>
</dbReference>
<dbReference type="EMBL" id="FMPI01000003">
    <property type="protein sequence ID" value="SCS55786.1"/>
    <property type="molecule type" value="Genomic_DNA"/>
</dbReference>
<dbReference type="UniPathway" id="UPA00556"/>
<evidence type="ECO:0000313" key="3">
    <source>
        <dbReference type="EMBL" id="SCS87480.1"/>
    </source>
</evidence>